<evidence type="ECO:0000256" key="2">
    <source>
        <dbReference type="ARBA" id="ARBA00022475"/>
    </source>
</evidence>
<keyword evidence="5 7" id="KW-1133">Transmembrane helix</keyword>
<keyword evidence="2" id="KW-1003">Cell membrane</keyword>
<feature type="transmembrane region" description="Helical" evidence="7">
    <location>
        <begin position="7"/>
        <end position="26"/>
    </location>
</feature>
<feature type="transmembrane region" description="Helical" evidence="7">
    <location>
        <begin position="243"/>
        <end position="269"/>
    </location>
</feature>
<evidence type="ECO:0000256" key="4">
    <source>
        <dbReference type="ARBA" id="ARBA00022692"/>
    </source>
</evidence>
<comment type="subcellular location">
    <subcellularLocation>
        <location evidence="1">Cell inner membrane</location>
        <topology evidence="1">Multi-pass membrane protein</topology>
    </subcellularLocation>
</comment>
<evidence type="ECO:0000313" key="9">
    <source>
        <dbReference type="EMBL" id="BCL62343.1"/>
    </source>
</evidence>
<dbReference type="NCBIfam" id="TIGR00786">
    <property type="entry name" value="dctM"/>
    <property type="match status" value="1"/>
</dbReference>
<feature type="transmembrane region" description="Helical" evidence="7">
    <location>
        <begin position="145"/>
        <end position="169"/>
    </location>
</feature>
<proteinExistence type="predicted"/>
<dbReference type="PANTHER" id="PTHR33362:SF7">
    <property type="entry name" value="SLL1103 PROTEIN"/>
    <property type="match status" value="1"/>
</dbReference>
<keyword evidence="10" id="KW-1185">Reference proteome</keyword>
<keyword evidence="6 7" id="KW-0472">Membrane</keyword>
<evidence type="ECO:0000256" key="6">
    <source>
        <dbReference type="ARBA" id="ARBA00023136"/>
    </source>
</evidence>
<protein>
    <submittedName>
        <fullName evidence="9">C4-dicarboxylate ABC transporter</fullName>
    </submittedName>
</protein>
<keyword evidence="3" id="KW-0997">Cell inner membrane</keyword>
<dbReference type="RefSeq" id="WP_228854708.1">
    <property type="nucleotide sequence ID" value="NZ_AP024086.1"/>
</dbReference>
<organism evidence="9 10">
    <name type="scientific">Desulfomarina profundi</name>
    <dbReference type="NCBI Taxonomy" id="2772557"/>
    <lineage>
        <taxon>Bacteria</taxon>
        <taxon>Pseudomonadati</taxon>
        <taxon>Thermodesulfobacteriota</taxon>
        <taxon>Desulfobulbia</taxon>
        <taxon>Desulfobulbales</taxon>
        <taxon>Desulfobulbaceae</taxon>
        <taxon>Desulfomarina</taxon>
    </lineage>
</organism>
<evidence type="ECO:0000256" key="7">
    <source>
        <dbReference type="SAM" id="Phobius"/>
    </source>
</evidence>
<dbReference type="KEGG" id="dbk:DGMP_30360"/>
<dbReference type="GO" id="GO:0005886">
    <property type="term" value="C:plasma membrane"/>
    <property type="evidence" value="ECO:0007669"/>
    <property type="project" value="UniProtKB-SubCell"/>
</dbReference>
<dbReference type="Proteomes" id="UP000826725">
    <property type="component" value="Chromosome"/>
</dbReference>
<gene>
    <name evidence="9" type="ORF">DGMP_30360</name>
</gene>
<dbReference type="Pfam" id="PF06808">
    <property type="entry name" value="DctM"/>
    <property type="match status" value="1"/>
</dbReference>
<dbReference type="GO" id="GO:0022857">
    <property type="term" value="F:transmembrane transporter activity"/>
    <property type="evidence" value="ECO:0007669"/>
    <property type="project" value="TreeGrafter"/>
</dbReference>
<evidence type="ECO:0000259" key="8">
    <source>
        <dbReference type="Pfam" id="PF06808"/>
    </source>
</evidence>
<dbReference type="PANTHER" id="PTHR33362">
    <property type="entry name" value="SIALIC ACID TRAP TRANSPORTER PERMEASE PROTEIN SIAT-RELATED"/>
    <property type="match status" value="1"/>
</dbReference>
<reference evidence="9" key="1">
    <citation type="submission" date="2020-09" db="EMBL/GenBank/DDBJ databases">
        <title>Desulfogranum mesoprofundum gen. nov., sp. nov., a novel mesophilic, sulfate-reducing chemolithoautotroph isolated from a deep-sea hydrothermal vent chimney in the Suiyo Seamount.</title>
        <authorList>
            <person name="Hashimoto Y."/>
            <person name="Nakagawa S."/>
        </authorList>
    </citation>
    <scope>NUCLEOTIDE SEQUENCE</scope>
    <source>
        <strain evidence="9">KT2</strain>
    </source>
</reference>
<feature type="transmembrane region" description="Helical" evidence="7">
    <location>
        <begin position="307"/>
        <end position="326"/>
    </location>
</feature>
<evidence type="ECO:0000256" key="5">
    <source>
        <dbReference type="ARBA" id="ARBA00022989"/>
    </source>
</evidence>
<feature type="transmembrane region" description="Helical" evidence="7">
    <location>
        <begin position="338"/>
        <end position="359"/>
    </location>
</feature>
<feature type="transmembrane region" description="Helical" evidence="7">
    <location>
        <begin position="197"/>
        <end position="222"/>
    </location>
</feature>
<accession>A0A8D5JEC7</accession>
<evidence type="ECO:0000256" key="3">
    <source>
        <dbReference type="ARBA" id="ARBA00022519"/>
    </source>
</evidence>
<feature type="transmembrane region" description="Helical" evidence="7">
    <location>
        <begin position="389"/>
        <end position="415"/>
    </location>
</feature>
<name>A0A8D5JEC7_9BACT</name>
<dbReference type="AlphaFoldDB" id="A0A8D5JEC7"/>
<evidence type="ECO:0000256" key="1">
    <source>
        <dbReference type="ARBA" id="ARBA00004429"/>
    </source>
</evidence>
<dbReference type="InterPro" id="IPR010656">
    <property type="entry name" value="DctM"/>
</dbReference>
<dbReference type="EMBL" id="AP024086">
    <property type="protein sequence ID" value="BCL62343.1"/>
    <property type="molecule type" value="Genomic_DNA"/>
</dbReference>
<dbReference type="InterPro" id="IPR004681">
    <property type="entry name" value="TRAP_DctM"/>
</dbReference>
<sequence>MPFEIYPLLMFGVAVFILLMGYPVAFSLSGTAILFALFGVQMDVFDLSFFGAYPERIFGIMRNQTLIAIPLFIFMGVMLERSKISEELLETMGMLFGKIRGGLGISVCIVGALLAASTGIVGATVVTMGLISLPSMLRFNYSNSLASGIVAASGTLGQIIPPSIILIILGDVISSAHQQAQLAMGNFSPTSVSVGDLFVGALLPGLVLVGLYIFYIAIIAFLKPDAAPALPNEVLKSVTGYKLWVKVGKVLIPPLLLIMGVLGSILAGLATPTEAASVGCVGGIVLTAFKGQLNLKILREVMITTTHVNCMVFVILLGASMFSLVFRGFEGDVVVHHMLTSLPGGVASAFLVVMLIMFIMGFFLDFFEITFVVVPIVGPILLMMGLDPIWLGVMIAINLQTSFLTPPFGFALFYLRGVAPDSVSTMDIYKGVVPFIFLQLLMLIILWFWPSLATWLPGVVYGTG</sequence>
<feature type="transmembrane region" description="Helical" evidence="7">
    <location>
        <begin position="366"/>
        <end position="383"/>
    </location>
</feature>
<feature type="transmembrane region" description="Helical" evidence="7">
    <location>
        <begin position="427"/>
        <end position="449"/>
    </location>
</feature>
<feature type="domain" description="TRAP C4-dicarboxylate transport system permease DctM subunit" evidence="8">
    <location>
        <begin position="12"/>
        <end position="451"/>
    </location>
</feature>
<feature type="transmembrane region" description="Helical" evidence="7">
    <location>
        <begin position="104"/>
        <end position="133"/>
    </location>
</feature>
<keyword evidence="4 7" id="KW-0812">Transmembrane</keyword>
<evidence type="ECO:0000313" key="10">
    <source>
        <dbReference type="Proteomes" id="UP000826725"/>
    </source>
</evidence>
<feature type="transmembrane region" description="Helical" evidence="7">
    <location>
        <begin position="65"/>
        <end position="84"/>
    </location>
</feature>